<evidence type="ECO:0000256" key="1">
    <source>
        <dbReference type="ARBA" id="ARBA00000385"/>
    </source>
</evidence>
<dbReference type="SUPFAM" id="SSF55120">
    <property type="entry name" value="Pseudouridine synthase"/>
    <property type="match status" value="1"/>
</dbReference>
<evidence type="ECO:0000256" key="5">
    <source>
        <dbReference type="HAMAP-Rule" id="MF_01080"/>
    </source>
</evidence>
<feature type="domain" description="Pseudouridine synthase II N-terminal" evidence="7">
    <location>
        <begin position="24"/>
        <end position="171"/>
    </location>
</feature>
<dbReference type="HAMAP" id="MF_01080">
    <property type="entry name" value="TruB_bact"/>
    <property type="match status" value="1"/>
</dbReference>
<evidence type="ECO:0000256" key="2">
    <source>
        <dbReference type="ARBA" id="ARBA00005642"/>
    </source>
</evidence>
<reference evidence="9" key="1">
    <citation type="journal article" date="2021" name="PeerJ">
        <title>Extensive microbial diversity within the chicken gut microbiome revealed by metagenomics and culture.</title>
        <authorList>
            <person name="Gilroy R."/>
            <person name="Ravi A."/>
            <person name="Getino M."/>
            <person name="Pursley I."/>
            <person name="Horton D.L."/>
            <person name="Alikhan N.F."/>
            <person name="Baker D."/>
            <person name="Gharbi K."/>
            <person name="Hall N."/>
            <person name="Watson M."/>
            <person name="Adriaenssens E.M."/>
            <person name="Foster-Nyarko E."/>
            <person name="Jarju S."/>
            <person name="Secka A."/>
            <person name="Antonio M."/>
            <person name="Oren A."/>
            <person name="Chaudhuri R.R."/>
            <person name="La Ragione R."/>
            <person name="Hildebrand F."/>
            <person name="Pallen M.J."/>
        </authorList>
    </citation>
    <scope>NUCLEOTIDE SEQUENCE</scope>
    <source>
        <strain evidence="9">ChiSxjej3B15-1167</strain>
    </source>
</reference>
<feature type="active site" description="Nucleophile" evidence="5">
    <location>
        <position position="39"/>
    </location>
</feature>
<feature type="domain" description="tRNA pseudouridylate synthase B C-terminal" evidence="8">
    <location>
        <begin position="172"/>
        <end position="230"/>
    </location>
</feature>
<dbReference type="EMBL" id="DXEQ01000073">
    <property type="protein sequence ID" value="HIX71871.1"/>
    <property type="molecule type" value="Genomic_DNA"/>
</dbReference>
<comment type="function">
    <text evidence="5">Responsible for synthesis of pseudouridine from uracil-55 in the psi GC loop of transfer RNAs.</text>
</comment>
<evidence type="ECO:0000313" key="9">
    <source>
        <dbReference type="EMBL" id="HIX71871.1"/>
    </source>
</evidence>
<evidence type="ECO:0000256" key="3">
    <source>
        <dbReference type="ARBA" id="ARBA00022694"/>
    </source>
</evidence>
<dbReference type="PANTHER" id="PTHR13767:SF2">
    <property type="entry name" value="PSEUDOURIDYLATE SYNTHASE TRUB1"/>
    <property type="match status" value="1"/>
</dbReference>
<comment type="similarity">
    <text evidence="2 5">Belongs to the pseudouridine synthase TruB family. Type 1 subfamily.</text>
</comment>
<dbReference type="GO" id="GO:1990481">
    <property type="term" value="P:mRNA pseudouridine synthesis"/>
    <property type="evidence" value="ECO:0007669"/>
    <property type="project" value="TreeGrafter"/>
</dbReference>
<sequence>MISGIINIRKEKGFTSHDVVAKLRGILRQKKIGHTGTLDPDAEGVLPVCLGKATRLCDRIGDWDKTYEAVLLLGKTTDTEDISGTVLTERPVTVSEEEVREIILSFVGGYDQIPPMYSAKKVGGRKLYELAREGVVIERKACPVRLYDIVIREIALPYVTFSVRCSKGTYIRSLCRDIGEKAGCGGCMAALTRTNVAFFAIEDALTLAEVEALRDADALLEHILPVDSVFAGYPAVTVTEKAEKRLYNGNPVPWEACRSRSDEENVPAKPGADNPKSAGAGTDGAKAEESGAAMYRIYDRQGHFIGIYKRKNGAALLHPDKLFFDM</sequence>
<accession>A0A9D1X3F9</accession>
<organism evidence="9 10">
    <name type="scientific">Candidatus Anaerobutyricum stercoripullorum</name>
    <dbReference type="NCBI Taxonomy" id="2838456"/>
    <lineage>
        <taxon>Bacteria</taxon>
        <taxon>Bacillati</taxon>
        <taxon>Bacillota</taxon>
        <taxon>Clostridia</taxon>
        <taxon>Lachnospirales</taxon>
        <taxon>Lachnospiraceae</taxon>
        <taxon>Anaerobutyricum</taxon>
    </lineage>
</organism>
<feature type="region of interest" description="Disordered" evidence="6">
    <location>
        <begin position="258"/>
        <end position="285"/>
    </location>
</feature>
<evidence type="ECO:0000256" key="4">
    <source>
        <dbReference type="ARBA" id="ARBA00023235"/>
    </source>
</evidence>
<dbReference type="GO" id="GO:0031119">
    <property type="term" value="P:tRNA pseudouridine synthesis"/>
    <property type="evidence" value="ECO:0007669"/>
    <property type="project" value="UniProtKB-UniRule"/>
</dbReference>
<comment type="catalytic activity">
    <reaction evidence="1 5">
        <text>uridine(55) in tRNA = pseudouridine(55) in tRNA</text>
        <dbReference type="Rhea" id="RHEA:42532"/>
        <dbReference type="Rhea" id="RHEA-COMP:10101"/>
        <dbReference type="Rhea" id="RHEA-COMP:10102"/>
        <dbReference type="ChEBI" id="CHEBI:65314"/>
        <dbReference type="ChEBI" id="CHEBI:65315"/>
        <dbReference type="EC" id="5.4.99.25"/>
    </reaction>
</comment>
<name>A0A9D1X3F9_9FIRM</name>
<dbReference type="Pfam" id="PF16198">
    <property type="entry name" value="TruB_C_2"/>
    <property type="match status" value="1"/>
</dbReference>
<dbReference type="Pfam" id="PF01509">
    <property type="entry name" value="TruB_N"/>
    <property type="match status" value="1"/>
</dbReference>
<dbReference type="PANTHER" id="PTHR13767">
    <property type="entry name" value="TRNA-PSEUDOURIDINE SYNTHASE"/>
    <property type="match status" value="1"/>
</dbReference>
<dbReference type="InterPro" id="IPR002501">
    <property type="entry name" value="PsdUridine_synth_N"/>
</dbReference>
<dbReference type="GO" id="GO:0160148">
    <property type="term" value="F:tRNA pseudouridine(55) synthase activity"/>
    <property type="evidence" value="ECO:0007669"/>
    <property type="project" value="UniProtKB-EC"/>
</dbReference>
<dbReference type="CDD" id="cd02573">
    <property type="entry name" value="PseudoU_synth_EcTruB"/>
    <property type="match status" value="1"/>
</dbReference>
<dbReference type="GO" id="GO:0003723">
    <property type="term" value="F:RNA binding"/>
    <property type="evidence" value="ECO:0007669"/>
    <property type="project" value="InterPro"/>
</dbReference>
<evidence type="ECO:0000313" key="10">
    <source>
        <dbReference type="Proteomes" id="UP000886805"/>
    </source>
</evidence>
<evidence type="ECO:0000256" key="6">
    <source>
        <dbReference type="SAM" id="MobiDB-lite"/>
    </source>
</evidence>
<gene>
    <name evidence="5 9" type="primary">truB</name>
    <name evidence="9" type="ORF">H9849_02500</name>
</gene>
<reference evidence="9" key="2">
    <citation type="submission" date="2021-04" db="EMBL/GenBank/DDBJ databases">
        <authorList>
            <person name="Gilroy R."/>
        </authorList>
    </citation>
    <scope>NUCLEOTIDE SEQUENCE</scope>
    <source>
        <strain evidence="9">ChiSxjej3B15-1167</strain>
    </source>
</reference>
<evidence type="ECO:0000259" key="8">
    <source>
        <dbReference type="Pfam" id="PF16198"/>
    </source>
</evidence>
<dbReference type="Proteomes" id="UP000886805">
    <property type="component" value="Unassembled WGS sequence"/>
</dbReference>
<dbReference type="NCBIfam" id="TIGR00431">
    <property type="entry name" value="TruB"/>
    <property type="match status" value="1"/>
</dbReference>
<dbReference type="EC" id="5.4.99.25" evidence="5"/>
<dbReference type="AlphaFoldDB" id="A0A9D1X3F9"/>
<evidence type="ECO:0000259" key="7">
    <source>
        <dbReference type="Pfam" id="PF01509"/>
    </source>
</evidence>
<protein>
    <recommendedName>
        <fullName evidence="5">tRNA pseudouridine synthase B</fullName>
        <ecNumber evidence="5">5.4.99.25</ecNumber>
    </recommendedName>
    <alternativeName>
        <fullName evidence="5">tRNA pseudouridine(55) synthase</fullName>
        <shortName evidence="5">Psi55 synthase</shortName>
    </alternativeName>
    <alternativeName>
        <fullName evidence="5">tRNA pseudouridylate synthase</fullName>
    </alternativeName>
    <alternativeName>
        <fullName evidence="5">tRNA-uridine isomerase</fullName>
    </alternativeName>
</protein>
<dbReference type="InterPro" id="IPR014780">
    <property type="entry name" value="tRNA_psdUridine_synth_TruB"/>
</dbReference>
<comment type="caution">
    <text evidence="9">The sequence shown here is derived from an EMBL/GenBank/DDBJ whole genome shotgun (WGS) entry which is preliminary data.</text>
</comment>
<dbReference type="Gene3D" id="3.30.2350.10">
    <property type="entry name" value="Pseudouridine synthase"/>
    <property type="match status" value="1"/>
</dbReference>
<dbReference type="InterPro" id="IPR020103">
    <property type="entry name" value="PsdUridine_synth_cat_dom_sf"/>
</dbReference>
<proteinExistence type="inferred from homology"/>
<dbReference type="InterPro" id="IPR032819">
    <property type="entry name" value="TruB_C"/>
</dbReference>
<keyword evidence="3 5" id="KW-0819">tRNA processing</keyword>
<keyword evidence="4 5" id="KW-0413">Isomerase</keyword>